<name>A0A811UMZ3_CERCA</name>
<dbReference type="OrthoDB" id="6020543at2759"/>
<protein>
    <submittedName>
        <fullName evidence="3">(Mediterranean fruit fly) hypothetical protein</fullName>
    </submittedName>
</protein>
<sequence length="203" mass="22611">MFSPRKFFSKELELFFYIFITLYSLSLVHTKRISHCGTQTGEYITNPEATCRTLYPTIYCNGDGSAYCTEMECLEEYECASAESPATVATTTTTPTPPTSATTPTPSTTAESTTTSLSPTTASSTHTPSTTTVQVTSIPTSAVMRAQCKLGVILREPYRGNCRYYYACNNGYFQIQDCGFFRVFDIIDKICKMQGEAKCWRDM</sequence>
<keyword evidence="4" id="KW-1185">Reference proteome</keyword>
<dbReference type="AlphaFoldDB" id="A0A811UMZ3"/>
<organism evidence="3 4">
    <name type="scientific">Ceratitis capitata</name>
    <name type="common">Mediterranean fruit fly</name>
    <name type="synonym">Tephritis capitata</name>
    <dbReference type="NCBI Taxonomy" id="7213"/>
    <lineage>
        <taxon>Eukaryota</taxon>
        <taxon>Metazoa</taxon>
        <taxon>Ecdysozoa</taxon>
        <taxon>Arthropoda</taxon>
        <taxon>Hexapoda</taxon>
        <taxon>Insecta</taxon>
        <taxon>Pterygota</taxon>
        <taxon>Neoptera</taxon>
        <taxon>Endopterygota</taxon>
        <taxon>Diptera</taxon>
        <taxon>Brachycera</taxon>
        <taxon>Muscomorpha</taxon>
        <taxon>Tephritoidea</taxon>
        <taxon>Tephritidae</taxon>
        <taxon>Ceratitis</taxon>
        <taxon>Ceratitis</taxon>
    </lineage>
</organism>
<feature type="domain" description="Chitin-binding type-2" evidence="2">
    <location>
        <begin position="145"/>
        <end position="201"/>
    </location>
</feature>
<dbReference type="InterPro" id="IPR002557">
    <property type="entry name" value="Chitin-bd_dom"/>
</dbReference>
<dbReference type="Gene3D" id="2.170.140.10">
    <property type="entry name" value="Chitin binding domain"/>
    <property type="match status" value="1"/>
</dbReference>
<accession>A0A811UMZ3</accession>
<evidence type="ECO:0000313" key="4">
    <source>
        <dbReference type="Proteomes" id="UP000606786"/>
    </source>
</evidence>
<dbReference type="SUPFAM" id="SSF57625">
    <property type="entry name" value="Invertebrate chitin-binding proteins"/>
    <property type="match status" value="1"/>
</dbReference>
<proteinExistence type="predicted"/>
<dbReference type="PROSITE" id="PS50940">
    <property type="entry name" value="CHIT_BIND_II"/>
    <property type="match status" value="1"/>
</dbReference>
<evidence type="ECO:0000313" key="3">
    <source>
        <dbReference type="EMBL" id="CAD6999226.1"/>
    </source>
</evidence>
<dbReference type="Proteomes" id="UP000606786">
    <property type="component" value="Unassembled WGS sequence"/>
</dbReference>
<comment type="caution">
    <text evidence="3">The sequence shown here is derived from an EMBL/GenBank/DDBJ whole genome shotgun (WGS) entry which is preliminary data.</text>
</comment>
<evidence type="ECO:0000256" key="1">
    <source>
        <dbReference type="SAM" id="MobiDB-lite"/>
    </source>
</evidence>
<dbReference type="InterPro" id="IPR036508">
    <property type="entry name" value="Chitin-bd_dom_sf"/>
</dbReference>
<dbReference type="GO" id="GO:0005576">
    <property type="term" value="C:extracellular region"/>
    <property type="evidence" value="ECO:0007669"/>
    <property type="project" value="InterPro"/>
</dbReference>
<reference evidence="3" key="1">
    <citation type="submission" date="2020-11" db="EMBL/GenBank/DDBJ databases">
        <authorList>
            <person name="Whitehead M."/>
        </authorList>
    </citation>
    <scope>NUCLEOTIDE SEQUENCE</scope>
    <source>
        <strain evidence="3">EGII</strain>
    </source>
</reference>
<dbReference type="EMBL" id="CAJHJT010000012">
    <property type="protein sequence ID" value="CAD6999226.1"/>
    <property type="molecule type" value="Genomic_DNA"/>
</dbReference>
<dbReference type="GO" id="GO:0008061">
    <property type="term" value="F:chitin binding"/>
    <property type="evidence" value="ECO:0007669"/>
    <property type="project" value="InterPro"/>
</dbReference>
<feature type="region of interest" description="Disordered" evidence="1">
    <location>
        <begin position="88"/>
        <end position="133"/>
    </location>
</feature>
<dbReference type="Pfam" id="PF01607">
    <property type="entry name" value="CBM_14"/>
    <property type="match status" value="1"/>
</dbReference>
<gene>
    <name evidence="3" type="ORF">CCAP1982_LOCUS7760</name>
</gene>
<evidence type="ECO:0000259" key="2">
    <source>
        <dbReference type="PROSITE" id="PS50940"/>
    </source>
</evidence>